<dbReference type="GO" id="GO:0016787">
    <property type="term" value="F:hydrolase activity"/>
    <property type="evidence" value="ECO:0007669"/>
    <property type="project" value="UniProtKB-KW"/>
</dbReference>
<dbReference type="CDD" id="cd09274">
    <property type="entry name" value="RNase_HI_RT_Ty3"/>
    <property type="match status" value="1"/>
</dbReference>
<dbReference type="InterPro" id="IPR041588">
    <property type="entry name" value="Integrase_H2C2"/>
</dbReference>
<dbReference type="GO" id="GO:0004519">
    <property type="term" value="F:endonuclease activity"/>
    <property type="evidence" value="ECO:0007669"/>
    <property type="project" value="UniProtKB-KW"/>
</dbReference>
<keyword evidence="4" id="KW-0255">Endonuclease</keyword>
<proteinExistence type="predicted"/>
<evidence type="ECO:0000313" key="12">
    <source>
        <dbReference type="EMBL" id="CAF3742712.1"/>
    </source>
</evidence>
<keyword evidence="6" id="KW-0695">RNA-directed DNA polymerase</keyword>
<evidence type="ECO:0000256" key="3">
    <source>
        <dbReference type="ARBA" id="ARBA00022722"/>
    </source>
</evidence>
<comment type="caution">
    <text evidence="11">The sequence shown here is derived from an EMBL/GenBank/DDBJ whole genome shotgun (WGS) entry which is preliminary data.</text>
</comment>
<dbReference type="PANTHER" id="PTHR37984">
    <property type="entry name" value="PROTEIN CBG26694"/>
    <property type="match status" value="1"/>
</dbReference>
<keyword evidence="3" id="KW-0540">Nuclease</keyword>
<dbReference type="EMBL" id="CAJNOK010005409">
    <property type="protein sequence ID" value="CAF0971350.1"/>
    <property type="molecule type" value="Genomic_DNA"/>
</dbReference>
<name>A0A8S2DUJ4_9BILA</name>
<dbReference type="PANTHER" id="PTHR37984:SF5">
    <property type="entry name" value="PROTEIN NYNRIN-LIKE"/>
    <property type="match status" value="1"/>
</dbReference>
<dbReference type="InterPro" id="IPR050951">
    <property type="entry name" value="Retrovirus_Pol_polyprotein"/>
</dbReference>
<evidence type="ECO:0000313" key="11">
    <source>
        <dbReference type="EMBL" id="CAF0971350.1"/>
    </source>
</evidence>
<sequence length="556" mass="63658">MGDDADDDKSNIQLQHLQETFARELVQQQKTIQDQQQLLMQLQLNIQELMTGRKNQPQLHELSSLQTTLPPFHTSLEHNPFKYDNFIEQQLIKDKISNIRKFFCVLSEGTYTTYEIHKLAADVQNAREVLAQQASTMNAKKQLLDKGPKSDAHKACIDFDTSVFSISANGKKSSISLLQINTNQHYPVRTCDTFTLNSMEERIIEIKIPDLPNCGTAHFTPTPRFLYHDSILMPHALINVKNYKALMTITNISNQPRIISKNTPIGIIEIESPHSNASKFGIAGALKQQTPEGLKAIVYISRTLNAAERNYSTFERECLGIVWSVTKLRDYLADESFVIETDQQPARNIHLNRTSTNRRVNNWKLQLQDYDIIEIKYKSGTKNCDADYMSRHPLINNEEINDDLDGVCAVMTRSKTKQQNITAQDSSSTTSSSITSPKVFHSKHLSSLDPDRLKSEQNNDAEIQEIIHEFTDKPDDRYSIVNGILNIQFKNGKYVPVIPITLRNEILHSFHEHPTAGHFGRDKTWYRLKDRCFWPTMRQDVIHYIQSCSACAQHNI</sequence>
<feature type="region of interest" description="Disordered" evidence="8">
    <location>
        <begin position="415"/>
        <end position="437"/>
    </location>
</feature>
<evidence type="ECO:0000259" key="9">
    <source>
        <dbReference type="Pfam" id="PF17917"/>
    </source>
</evidence>
<dbReference type="Proteomes" id="UP000677228">
    <property type="component" value="Unassembled WGS sequence"/>
</dbReference>
<evidence type="ECO:0000256" key="8">
    <source>
        <dbReference type="SAM" id="MobiDB-lite"/>
    </source>
</evidence>
<dbReference type="EMBL" id="CAJOBA010005415">
    <property type="protein sequence ID" value="CAF3742712.1"/>
    <property type="molecule type" value="Genomic_DNA"/>
</dbReference>
<dbReference type="Pfam" id="PF17917">
    <property type="entry name" value="RT_RNaseH"/>
    <property type="match status" value="1"/>
</dbReference>
<keyword evidence="1" id="KW-0808">Transferase</keyword>
<evidence type="ECO:0000256" key="7">
    <source>
        <dbReference type="SAM" id="Coils"/>
    </source>
</evidence>
<evidence type="ECO:0000256" key="6">
    <source>
        <dbReference type="ARBA" id="ARBA00022918"/>
    </source>
</evidence>
<organism evidence="11 13">
    <name type="scientific">Didymodactylos carnosus</name>
    <dbReference type="NCBI Taxonomy" id="1234261"/>
    <lineage>
        <taxon>Eukaryota</taxon>
        <taxon>Metazoa</taxon>
        <taxon>Spiralia</taxon>
        <taxon>Gnathifera</taxon>
        <taxon>Rotifera</taxon>
        <taxon>Eurotatoria</taxon>
        <taxon>Bdelloidea</taxon>
        <taxon>Philodinida</taxon>
        <taxon>Philodinidae</taxon>
        <taxon>Didymodactylos</taxon>
    </lineage>
</organism>
<protein>
    <submittedName>
        <fullName evidence="11">Uncharacterized protein</fullName>
    </submittedName>
</protein>
<feature type="domain" description="Reverse transcriptase RNase H-like" evidence="9">
    <location>
        <begin position="276"/>
        <end position="370"/>
    </location>
</feature>
<dbReference type="FunFam" id="1.10.340.70:FF:000001">
    <property type="entry name" value="Retrovirus-related Pol polyprotein from transposon gypsy-like Protein"/>
    <property type="match status" value="1"/>
</dbReference>
<dbReference type="Proteomes" id="UP000682733">
    <property type="component" value="Unassembled WGS sequence"/>
</dbReference>
<dbReference type="AlphaFoldDB" id="A0A8S2DUJ4"/>
<dbReference type="SUPFAM" id="SSF56672">
    <property type="entry name" value="DNA/RNA polymerases"/>
    <property type="match status" value="1"/>
</dbReference>
<dbReference type="Gene3D" id="1.10.340.70">
    <property type="match status" value="1"/>
</dbReference>
<feature type="domain" description="Integrase zinc-binding" evidence="10">
    <location>
        <begin position="498"/>
        <end position="555"/>
    </location>
</feature>
<evidence type="ECO:0000256" key="2">
    <source>
        <dbReference type="ARBA" id="ARBA00022695"/>
    </source>
</evidence>
<evidence type="ECO:0000256" key="4">
    <source>
        <dbReference type="ARBA" id="ARBA00022759"/>
    </source>
</evidence>
<evidence type="ECO:0000256" key="1">
    <source>
        <dbReference type="ARBA" id="ARBA00022679"/>
    </source>
</evidence>
<feature type="coiled-coil region" evidence="7">
    <location>
        <begin position="25"/>
        <end position="52"/>
    </location>
</feature>
<dbReference type="Pfam" id="PF17921">
    <property type="entry name" value="Integrase_H2C2"/>
    <property type="match status" value="1"/>
</dbReference>
<dbReference type="InterPro" id="IPR041373">
    <property type="entry name" value="RT_RNaseH"/>
</dbReference>
<accession>A0A8S2DUJ4</accession>
<keyword evidence="2" id="KW-0548">Nucleotidyltransferase</keyword>
<evidence type="ECO:0000259" key="10">
    <source>
        <dbReference type="Pfam" id="PF17921"/>
    </source>
</evidence>
<dbReference type="InterPro" id="IPR043502">
    <property type="entry name" value="DNA/RNA_pol_sf"/>
</dbReference>
<evidence type="ECO:0000313" key="13">
    <source>
        <dbReference type="Proteomes" id="UP000677228"/>
    </source>
</evidence>
<gene>
    <name evidence="11" type="ORF">OVA965_LOCUS13117</name>
    <name evidence="12" type="ORF">TMI583_LOCUS13120</name>
</gene>
<keyword evidence="5" id="KW-0378">Hydrolase</keyword>
<reference evidence="11" key="1">
    <citation type="submission" date="2021-02" db="EMBL/GenBank/DDBJ databases">
        <authorList>
            <person name="Nowell W R."/>
        </authorList>
    </citation>
    <scope>NUCLEOTIDE SEQUENCE</scope>
</reference>
<dbReference type="FunFam" id="3.10.20.370:FF:000001">
    <property type="entry name" value="Retrovirus-related Pol polyprotein from transposon 17.6-like protein"/>
    <property type="match status" value="1"/>
</dbReference>
<feature type="compositionally biased region" description="Low complexity" evidence="8">
    <location>
        <begin position="426"/>
        <end position="436"/>
    </location>
</feature>
<dbReference type="GO" id="GO:0003964">
    <property type="term" value="F:RNA-directed DNA polymerase activity"/>
    <property type="evidence" value="ECO:0007669"/>
    <property type="project" value="UniProtKB-KW"/>
</dbReference>
<keyword evidence="7" id="KW-0175">Coiled coil</keyword>
<evidence type="ECO:0000256" key="5">
    <source>
        <dbReference type="ARBA" id="ARBA00022801"/>
    </source>
</evidence>